<evidence type="ECO:0000256" key="6">
    <source>
        <dbReference type="ARBA" id="ARBA00023002"/>
    </source>
</evidence>
<comment type="similarity">
    <text evidence="8">Belongs to the DyP-type peroxidase family.</text>
</comment>
<dbReference type="PANTHER" id="PTHR30521:SF4">
    <property type="entry name" value="DEFERROCHELATASE"/>
    <property type="match status" value="1"/>
</dbReference>
<comment type="cofactor">
    <cofactor evidence="1">
        <name>heme b</name>
        <dbReference type="ChEBI" id="CHEBI:60344"/>
    </cofactor>
</comment>
<keyword evidence="5" id="KW-0732">Signal</keyword>
<dbReference type="EMBL" id="CP095045">
    <property type="protein sequence ID" value="UOQ57584.1"/>
    <property type="molecule type" value="Genomic_DNA"/>
</dbReference>
<dbReference type="InterPro" id="IPR048327">
    <property type="entry name" value="Dyp_perox_N"/>
</dbReference>
<dbReference type="InterPro" id="IPR006314">
    <property type="entry name" value="Dyp_peroxidase"/>
</dbReference>
<protein>
    <submittedName>
        <fullName evidence="12">Dyp-type peroxidase</fullName>
    </submittedName>
</protein>
<name>A0ABY4FMW6_9MICO</name>
<dbReference type="RefSeq" id="WP_244728361.1">
    <property type="nucleotide sequence ID" value="NZ_CP095045.1"/>
</dbReference>
<keyword evidence="13" id="KW-1185">Reference proteome</keyword>
<proteinExistence type="inferred from homology"/>
<reference evidence="12 13" key="1">
    <citation type="submission" date="2022-04" db="EMBL/GenBank/DDBJ databases">
        <title>Leucobacter sp. isolated from rhizosphere of garlic.</title>
        <authorList>
            <person name="Won M."/>
            <person name="Lee C.-M."/>
            <person name="Woen H.-Y."/>
            <person name="Kwon S.-W."/>
        </authorList>
    </citation>
    <scope>NUCLEOTIDE SEQUENCE [LARGE SCALE GENOMIC DNA]</scope>
    <source>
        <strain evidence="12 13">H21R-40</strain>
    </source>
</reference>
<keyword evidence="7" id="KW-0408">Iron</keyword>
<keyword evidence="2 12" id="KW-0575">Peroxidase</keyword>
<evidence type="ECO:0000256" key="2">
    <source>
        <dbReference type="ARBA" id="ARBA00022559"/>
    </source>
</evidence>
<sequence length="399" mass="40668">MPAEDAAAPEPAPARGTSRRGVLLAGLGGLVAGAAGTGLAVAGVVREADGAGPAAREDQEAPGSVPAGPEPVDPHGARQAGIARPAAPQPQALFLVFSDVPGLGPWLGELGEAITALCAEGDGLLDGPGDLSVTVGVGPALIAAFDPAAAGAETLPAFAGDDALAADRRRGDVCLQICGSDPVAIELAAERLSAVTPGRGSFRQRAFRPPGEGTIVRSPLGFHDGIAIPRGEAELAESVFIGDGPSAGGSVWVIRQFALDIAGFRGLPLGAREAAVGRRESDGAPLSGGTRTDDVALGEKREDGEYLVPAEAHARRAHPSFTGSGLMLRRSYSYDNGADDRGLVFVSFQNELRTFVATQRRLDEADAMLAFATPRASFVFLALPGFDAGRPLGAAYTRS</sequence>
<evidence type="ECO:0000259" key="10">
    <source>
        <dbReference type="Pfam" id="PF04261"/>
    </source>
</evidence>
<keyword evidence="6" id="KW-0560">Oxidoreductase</keyword>
<evidence type="ECO:0000256" key="4">
    <source>
        <dbReference type="ARBA" id="ARBA00022723"/>
    </source>
</evidence>
<dbReference type="InterPro" id="IPR006311">
    <property type="entry name" value="TAT_signal"/>
</dbReference>
<feature type="domain" description="Dyp-type peroxidase N-terminal" evidence="10">
    <location>
        <begin position="128"/>
        <end position="189"/>
    </location>
</feature>
<keyword evidence="4" id="KW-0479">Metal-binding</keyword>
<evidence type="ECO:0000256" key="8">
    <source>
        <dbReference type="ARBA" id="ARBA00025737"/>
    </source>
</evidence>
<dbReference type="NCBIfam" id="TIGR01413">
    <property type="entry name" value="Dyp_perox_fam"/>
    <property type="match status" value="1"/>
</dbReference>
<keyword evidence="3" id="KW-0349">Heme</keyword>
<dbReference type="SUPFAM" id="SSF54909">
    <property type="entry name" value="Dimeric alpha+beta barrel"/>
    <property type="match status" value="1"/>
</dbReference>
<dbReference type="PROSITE" id="PS51404">
    <property type="entry name" value="DYP_PEROXIDASE"/>
    <property type="match status" value="1"/>
</dbReference>
<gene>
    <name evidence="12" type="ORF">MUN78_01695</name>
</gene>
<dbReference type="Pfam" id="PF04261">
    <property type="entry name" value="Dyp_perox_N"/>
    <property type="match status" value="1"/>
</dbReference>
<evidence type="ECO:0000256" key="9">
    <source>
        <dbReference type="SAM" id="MobiDB-lite"/>
    </source>
</evidence>
<evidence type="ECO:0000259" key="11">
    <source>
        <dbReference type="Pfam" id="PF20628"/>
    </source>
</evidence>
<evidence type="ECO:0000256" key="7">
    <source>
        <dbReference type="ARBA" id="ARBA00023004"/>
    </source>
</evidence>
<feature type="domain" description="Dyp-type peroxidase C-terminal" evidence="11">
    <location>
        <begin position="220"/>
        <end position="385"/>
    </location>
</feature>
<organism evidence="12 13">
    <name type="scientific">Leucobacter allii</name>
    <dbReference type="NCBI Taxonomy" id="2932247"/>
    <lineage>
        <taxon>Bacteria</taxon>
        <taxon>Bacillati</taxon>
        <taxon>Actinomycetota</taxon>
        <taxon>Actinomycetes</taxon>
        <taxon>Micrococcales</taxon>
        <taxon>Microbacteriaceae</taxon>
        <taxon>Leucobacter</taxon>
    </lineage>
</organism>
<dbReference type="PANTHER" id="PTHR30521">
    <property type="entry name" value="DEFERROCHELATASE/PEROXIDASE"/>
    <property type="match status" value="1"/>
</dbReference>
<evidence type="ECO:0000256" key="5">
    <source>
        <dbReference type="ARBA" id="ARBA00022729"/>
    </source>
</evidence>
<dbReference type="InterPro" id="IPR011008">
    <property type="entry name" value="Dimeric_a/b-barrel"/>
</dbReference>
<dbReference type="PROSITE" id="PS51318">
    <property type="entry name" value="TAT"/>
    <property type="match status" value="1"/>
</dbReference>
<evidence type="ECO:0000256" key="3">
    <source>
        <dbReference type="ARBA" id="ARBA00022617"/>
    </source>
</evidence>
<evidence type="ECO:0000313" key="12">
    <source>
        <dbReference type="EMBL" id="UOQ57584.1"/>
    </source>
</evidence>
<accession>A0ABY4FMW6</accession>
<evidence type="ECO:0000313" key="13">
    <source>
        <dbReference type="Proteomes" id="UP000831786"/>
    </source>
</evidence>
<dbReference type="GO" id="GO:0004601">
    <property type="term" value="F:peroxidase activity"/>
    <property type="evidence" value="ECO:0007669"/>
    <property type="project" value="UniProtKB-KW"/>
</dbReference>
<dbReference type="Proteomes" id="UP000831786">
    <property type="component" value="Chromosome"/>
</dbReference>
<dbReference type="InterPro" id="IPR048328">
    <property type="entry name" value="Dyp_perox_C"/>
</dbReference>
<evidence type="ECO:0000256" key="1">
    <source>
        <dbReference type="ARBA" id="ARBA00001970"/>
    </source>
</evidence>
<dbReference type="Pfam" id="PF20628">
    <property type="entry name" value="Dyp_perox_C"/>
    <property type="match status" value="1"/>
</dbReference>
<feature type="region of interest" description="Disordered" evidence="9">
    <location>
        <begin position="49"/>
        <end position="82"/>
    </location>
</feature>